<evidence type="ECO:0000313" key="2">
    <source>
        <dbReference type="Proteomes" id="UP001153269"/>
    </source>
</evidence>
<sequence length="158" mass="17439">MPSPPHTPPSPFQEGLRGLQLFLSSLRRTPQEQLSGCRERGPSKGARSRMLGAKKCKQALHFSAIFSPLELELKWSLPLLLSALPATTHPPLSRRPPHMRAPKTPCTLTMGCKQASGRRWAEGNGGIHIWAHQADPKLPLIESVNEKMKPDSGKTWGQ</sequence>
<dbReference type="Proteomes" id="UP001153269">
    <property type="component" value="Unassembled WGS sequence"/>
</dbReference>
<keyword evidence="2" id="KW-1185">Reference proteome</keyword>
<gene>
    <name evidence="1" type="ORF">PLEPLA_LOCUS17082</name>
</gene>
<evidence type="ECO:0000313" key="1">
    <source>
        <dbReference type="EMBL" id="CAB1429107.1"/>
    </source>
</evidence>
<proteinExistence type="predicted"/>
<organism evidence="1 2">
    <name type="scientific">Pleuronectes platessa</name>
    <name type="common">European plaice</name>
    <dbReference type="NCBI Taxonomy" id="8262"/>
    <lineage>
        <taxon>Eukaryota</taxon>
        <taxon>Metazoa</taxon>
        <taxon>Chordata</taxon>
        <taxon>Craniata</taxon>
        <taxon>Vertebrata</taxon>
        <taxon>Euteleostomi</taxon>
        <taxon>Actinopterygii</taxon>
        <taxon>Neopterygii</taxon>
        <taxon>Teleostei</taxon>
        <taxon>Neoteleostei</taxon>
        <taxon>Acanthomorphata</taxon>
        <taxon>Carangaria</taxon>
        <taxon>Pleuronectiformes</taxon>
        <taxon>Pleuronectoidei</taxon>
        <taxon>Pleuronectidae</taxon>
        <taxon>Pleuronectes</taxon>
    </lineage>
</organism>
<name>A0A9N7YJF1_PLEPL</name>
<dbReference type="AlphaFoldDB" id="A0A9N7YJF1"/>
<protein>
    <submittedName>
        <fullName evidence="1">Uncharacterized protein</fullName>
    </submittedName>
</protein>
<comment type="caution">
    <text evidence="1">The sequence shown here is derived from an EMBL/GenBank/DDBJ whole genome shotgun (WGS) entry which is preliminary data.</text>
</comment>
<reference evidence="1" key="1">
    <citation type="submission" date="2020-03" db="EMBL/GenBank/DDBJ databases">
        <authorList>
            <person name="Weist P."/>
        </authorList>
    </citation>
    <scope>NUCLEOTIDE SEQUENCE</scope>
</reference>
<accession>A0A9N7YJF1</accession>
<dbReference type="EMBL" id="CADEAL010001112">
    <property type="protein sequence ID" value="CAB1429107.1"/>
    <property type="molecule type" value="Genomic_DNA"/>
</dbReference>